<dbReference type="AlphaFoldDB" id="A0A8H4VZV8"/>
<evidence type="ECO:0000313" key="9">
    <source>
        <dbReference type="Proteomes" id="UP000566819"/>
    </source>
</evidence>
<dbReference type="EMBL" id="JAAMPI010001258">
    <property type="protein sequence ID" value="KAF4625949.1"/>
    <property type="molecule type" value="Genomic_DNA"/>
</dbReference>
<evidence type="ECO:0000256" key="3">
    <source>
        <dbReference type="ARBA" id="ARBA00022692"/>
    </source>
</evidence>
<dbReference type="PANTHER" id="PTHR23033:SF47">
    <property type="entry name" value="APPLE DOMAIN-CONTAINING PROTEIN-RELATED"/>
    <property type="match status" value="1"/>
</dbReference>
<dbReference type="Proteomes" id="UP000566819">
    <property type="component" value="Unassembled WGS sequence"/>
</dbReference>
<feature type="compositionally biased region" description="Low complexity" evidence="7">
    <location>
        <begin position="83"/>
        <end position="97"/>
    </location>
</feature>
<accession>A0A8H4VZV8</accession>
<dbReference type="OrthoDB" id="414175at2759"/>
<keyword evidence="9" id="KW-1185">Reference proteome</keyword>
<dbReference type="Gene3D" id="3.90.550.50">
    <property type="match status" value="1"/>
</dbReference>
<organism evidence="8 9">
    <name type="scientific">Cudoniella acicularis</name>
    <dbReference type="NCBI Taxonomy" id="354080"/>
    <lineage>
        <taxon>Eukaryota</taxon>
        <taxon>Fungi</taxon>
        <taxon>Dikarya</taxon>
        <taxon>Ascomycota</taxon>
        <taxon>Pezizomycotina</taxon>
        <taxon>Leotiomycetes</taxon>
        <taxon>Helotiales</taxon>
        <taxon>Tricladiaceae</taxon>
        <taxon>Cudoniella</taxon>
    </lineage>
</organism>
<dbReference type="GO" id="GO:0016020">
    <property type="term" value="C:membrane"/>
    <property type="evidence" value="ECO:0007669"/>
    <property type="project" value="UniProtKB-SubCell"/>
</dbReference>
<comment type="caution">
    <text evidence="8">The sequence shown here is derived from an EMBL/GenBank/DDBJ whole genome shotgun (WGS) entry which is preliminary data.</text>
</comment>
<reference evidence="8 9" key="1">
    <citation type="submission" date="2020-03" db="EMBL/GenBank/DDBJ databases">
        <title>Draft Genome Sequence of Cudoniella acicularis.</title>
        <authorList>
            <person name="Buettner E."/>
            <person name="Kellner H."/>
        </authorList>
    </citation>
    <scope>NUCLEOTIDE SEQUENCE [LARGE SCALE GENOMIC DNA]</scope>
    <source>
        <strain evidence="8 9">DSM 108380</strain>
    </source>
</reference>
<keyword evidence="5" id="KW-1133">Transmembrane helix</keyword>
<name>A0A8H4VZV8_9HELO</name>
<comment type="subcellular location">
    <subcellularLocation>
        <location evidence="1">Membrane</location>
        <topology evidence="1">Single-pass type II membrane protein</topology>
    </subcellularLocation>
</comment>
<gene>
    <name evidence="8" type="ORF">G7Y89_g12216</name>
</gene>
<feature type="region of interest" description="Disordered" evidence="7">
    <location>
        <begin position="77"/>
        <end position="100"/>
    </location>
</feature>
<proteinExistence type="inferred from homology"/>
<evidence type="ECO:0008006" key="10">
    <source>
        <dbReference type="Google" id="ProtNLM"/>
    </source>
</evidence>
<dbReference type="InterPro" id="IPR026050">
    <property type="entry name" value="C1GALT1/C1GALT1_chp1"/>
</dbReference>
<comment type="similarity">
    <text evidence="2">Belongs to the glycosyltransferase 31 family. Beta3-Gal-T subfamily.</text>
</comment>
<sequence length="467" mass="52568">MSPPLSPRLGPGSSRFGIWGFPPRHTKGYLWITFLVGVFLLMALSENGMFERDSGPPYTGLVPDNHSLKFEPESIVMTPQSQPTSNPSKSLKPSSPSQEIISETKLEPKPVVKEESGRITTLTGLDPKDVVILVKTGATSIWRRMPAHMSTTLGNPNMTPNIIYYSDSPDNINGNPVIDVLANVSASLKASPDFELYSKAKEVKNNNLYLESGSMEGDSYLPGGWRLDKYKFVPMFAHAAATMPGKKWYIYMEDDNYYFWETLYAWLATLDHTKSLMVGSPAFRLGEDFAHGGSGFAISGQALATTFGVDKKLADKYEDYSREQCCGDQVLSHVLREMGVTRYNELDGGSWAALQALPTWRIGFGRWNWCSPIMNIHKVHQADISRLHVFEKEFKANTEGSPRLRYRDIFAGLASEPMLSTASRTEWDNYASAKTFLLLLIRIFHRRRRRSLLLKWRANLGFLRQLA</sequence>
<evidence type="ECO:0000256" key="2">
    <source>
        <dbReference type="ARBA" id="ARBA00006462"/>
    </source>
</evidence>
<protein>
    <recommendedName>
        <fullName evidence="10">Glycosyltransferase family 31 protein</fullName>
    </recommendedName>
</protein>
<keyword evidence="6" id="KW-0472">Membrane</keyword>
<evidence type="ECO:0000256" key="1">
    <source>
        <dbReference type="ARBA" id="ARBA00004606"/>
    </source>
</evidence>
<keyword evidence="4" id="KW-0735">Signal-anchor</keyword>
<evidence type="ECO:0000256" key="5">
    <source>
        <dbReference type="ARBA" id="ARBA00022989"/>
    </source>
</evidence>
<dbReference type="PANTHER" id="PTHR23033">
    <property type="entry name" value="BETA1,3-GALACTOSYLTRANSFERASE"/>
    <property type="match status" value="1"/>
</dbReference>
<evidence type="ECO:0000256" key="6">
    <source>
        <dbReference type="ARBA" id="ARBA00023136"/>
    </source>
</evidence>
<keyword evidence="3" id="KW-0812">Transmembrane</keyword>
<evidence type="ECO:0000256" key="4">
    <source>
        <dbReference type="ARBA" id="ARBA00022968"/>
    </source>
</evidence>
<evidence type="ECO:0000256" key="7">
    <source>
        <dbReference type="SAM" id="MobiDB-lite"/>
    </source>
</evidence>
<evidence type="ECO:0000313" key="8">
    <source>
        <dbReference type="EMBL" id="KAF4625949.1"/>
    </source>
</evidence>